<dbReference type="Pfam" id="PF01575">
    <property type="entry name" value="MaoC_dehydratas"/>
    <property type="match status" value="1"/>
</dbReference>
<dbReference type="AlphaFoldDB" id="L8JFI1"/>
<reference evidence="2 3" key="1">
    <citation type="submission" date="2012-12" db="EMBL/GenBank/DDBJ databases">
        <title>Genome Assembly of Photobacterium sp. AK15.</title>
        <authorList>
            <person name="Khatri I."/>
            <person name="Vaidya B."/>
            <person name="Srinivas T.N.R."/>
            <person name="Subramanian S."/>
            <person name="Pinnaka A."/>
        </authorList>
    </citation>
    <scope>NUCLEOTIDE SEQUENCE [LARGE SCALE GENOMIC DNA]</scope>
    <source>
        <strain evidence="2 3">AK15</strain>
    </source>
</reference>
<dbReference type="RefSeq" id="WP_007464582.1">
    <property type="nucleotide sequence ID" value="NZ_AMZO01000009.1"/>
</dbReference>
<dbReference type="PANTHER" id="PTHR43841">
    <property type="entry name" value="3-HYDROXYACYL-THIOESTER DEHYDRATASE HTDX-RELATED"/>
    <property type="match status" value="1"/>
</dbReference>
<dbReference type="GO" id="GO:0005835">
    <property type="term" value="C:fatty acid synthase complex"/>
    <property type="evidence" value="ECO:0007669"/>
    <property type="project" value="InterPro"/>
</dbReference>
<name>L8JFI1_9GAMM</name>
<dbReference type="OrthoDB" id="9774179at2"/>
<evidence type="ECO:0000313" key="3">
    <source>
        <dbReference type="Proteomes" id="UP000011134"/>
    </source>
</evidence>
<gene>
    <name evidence="2" type="ORF">C942_04906</name>
</gene>
<dbReference type="PRINTS" id="PR01483">
    <property type="entry name" value="FASYNTHASE"/>
</dbReference>
<dbReference type="Gene3D" id="3.10.129.10">
    <property type="entry name" value="Hotdog Thioesterase"/>
    <property type="match status" value="1"/>
</dbReference>
<comment type="caution">
    <text evidence="2">The sequence shown here is derived from an EMBL/GenBank/DDBJ whole genome shotgun (WGS) entry which is preliminary data.</text>
</comment>
<proteinExistence type="predicted"/>
<dbReference type="Proteomes" id="UP000011134">
    <property type="component" value="Unassembled WGS sequence"/>
</dbReference>
<dbReference type="EMBL" id="AMZO01000009">
    <property type="protein sequence ID" value="ELR66244.1"/>
    <property type="molecule type" value="Genomic_DNA"/>
</dbReference>
<dbReference type="InterPro" id="IPR002539">
    <property type="entry name" value="MaoC-like_dom"/>
</dbReference>
<dbReference type="InterPro" id="IPR029069">
    <property type="entry name" value="HotDog_dom_sf"/>
</dbReference>
<sequence length="276" mass="31193">MNITINSSDLPNSASLLTKAMLKSNKQNKMENIQLVVKGFRFNQSQLENYCHFLGFNSDTVPVPFLFVATQPAQLFLLNQEAAKLTLRGIVHRYISFESFAAIKPTEEYSFSLTVTDQINIDKGFEFELTGELTSQQGLRVARYQSRYLIRTRQSTAPKRPQKNTQFASPTNLRHVIKTVITPRMSRRYANISGDYNPIHLCSLLSRLFGYKKPIAHGMYMVGQLMASLNSPVKKAAFEFNRPALLPTELLLVKDSNVLMITDDNGKPVVSGHLEN</sequence>
<dbReference type="GO" id="GO:0006633">
    <property type="term" value="P:fatty acid biosynthetic process"/>
    <property type="evidence" value="ECO:0007669"/>
    <property type="project" value="InterPro"/>
</dbReference>
<protein>
    <submittedName>
        <fullName evidence="2">Dehydratase</fullName>
    </submittedName>
</protein>
<dbReference type="InterPro" id="IPR003965">
    <property type="entry name" value="Fatty_acid_synthase"/>
</dbReference>
<organism evidence="2 3">
    <name type="scientific">Photobacterium marinum</name>
    <dbReference type="NCBI Taxonomy" id="1056511"/>
    <lineage>
        <taxon>Bacteria</taxon>
        <taxon>Pseudomonadati</taxon>
        <taxon>Pseudomonadota</taxon>
        <taxon>Gammaproteobacteria</taxon>
        <taxon>Vibrionales</taxon>
        <taxon>Vibrionaceae</taxon>
        <taxon>Photobacterium</taxon>
    </lineage>
</organism>
<accession>L8JFI1</accession>
<evidence type="ECO:0000259" key="1">
    <source>
        <dbReference type="Pfam" id="PF01575"/>
    </source>
</evidence>
<dbReference type="GO" id="GO:0004312">
    <property type="term" value="F:fatty acid synthase activity"/>
    <property type="evidence" value="ECO:0007669"/>
    <property type="project" value="InterPro"/>
</dbReference>
<evidence type="ECO:0000313" key="2">
    <source>
        <dbReference type="EMBL" id="ELR66244.1"/>
    </source>
</evidence>
<feature type="domain" description="MaoC-like" evidence="1">
    <location>
        <begin position="173"/>
        <end position="231"/>
    </location>
</feature>
<dbReference type="PATRIC" id="fig|1056511.3.peg.1720"/>
<dbReference type="SUPFAM" id="SSF54637">
    <property type="entry name" value="Thioesterase/thiol ester dehydrase-isomerase"/>
    <property type="match status" value="1"/>
</dbReference>
<dbReference type="PANTHER" id="PTHR43841:SF3">
    <property type="entry name" value="(3R)-HYDROXYACYL-ACP DEHYDRATASE SUBUNIT HADB"/>
    <property type="match status" value="1"/>
</dbReference>
<keyword evidence="3" id="KW-1185">Reference proteome</keyword>